<sequence>MIEQYLFNFQQDISEITMPEGLNNPFETQIPKIGLVAVREVQDFIGQSAAGWGYDFTERKGKMFGVLVVQLPKGGYAYLMTVSGVLGHDQSVPCFVPSVFDDSPDQSFVGEGMRALSALGLEIQSAEDQATIQQLKATRKQKSFLLQQRIFSQYQFLNQKAERKNVLDIFRDFNCSSPPAAAGDCAAPKLLHFAFKHSLKPIAIAEFWWGNTPKGAEKQHGHFYPACQSRCLPILQFMLAVEN</sequence>
<keyword evidence="2" id="KW-1185">Reference proteome</keyword>
<evidence type="ECO:0008006" key="3">
    <source>
        <dbReference type="Google" id="ProtNLM"/>
    </source>
</evidence>
<dbReference type="EMBL" id="AP025293">
    <property type="protein sequence ID" value="BDD00681.1"/>
    <property type="molecule type" value="Genomic_DNA"/>
</dbReference>
<accession>A0ABM7VI88</accession>
<dbReference type="RefSeq" id="WP_338398495.1">
    <property type="nucleotide sequence ID" value="NZ_AP025293.1"/>
</dbReference>
<keyword evidence="1" id="KW-0614">Plasmid</keyword>
<name>A0ABM7VI88_9BACT</name>
<evidence type="ECO:0000313" key="1">
    <source>
        <dbReference type="EMBL" id="BDD00681.1"/>
    </source>
</evidence>
<protein>
    <recommendedName>
        <fullName evidence="3">Pseudouridylate synthase</fullName>
    </recommendedName>
</protein>
<evidence type="ECO:0000313" key="2">
    <source>
        <dbReference type="Proteomes" id="UP001354989"/>
    </source>
</evidence>
<proteinExistence type="predicted"/>
<organism evidence="1 2">
    <name type="scientific">Persicobacter psychrovividus</name>
    <dbReference type="NCBI Taxonomy" id="387638"/>
    <lineage>
        <taxon>Bacteria</taxon>
        <taxon>Pseudomonadati</taxon>
        <taxon>Bacteroidota</taxon>
        <taxon>Cytophagia</taxon>
        <taxon>Cytophagales</taxon>
        <taxon>Persicobacteraceae</taxon>
        <taxon>Persicobacter</taxon>
    </lineage>
</organism>
<geneLocation type="plasmid" evidence="1 2">
    <name>pPP1</name>
</geneLocation>
<reference evidence="1 2" key="1">
    <citation type="submission" date="2021-12" db="EMBL/GenBank/DDBJ databases">
        <title>Genome sequencing of bacteria with rrn-lacking chromosome and rrn-plasmid.</title>
        <authorList>
            <person name="Anda M."/>
            <person name="Iwasaki W."/>
        </authorList>
    </citation>
    <scope>NUCLEOTIDE SEQUENCE [LARGE SCALE GENOMIC DNA]</scope>
    <source>
        <strain evidence="1 2">NBRC 101262</strain>
        <plasmid evidence="1 2">pPP1</plasmid>
    </source>
</reference>
<gene>
    <name evidence="1" type="ORF">PEPS_29610</name>
</gene>
<dbReference type="Proteomes" id="UP001354989">
    <property type="component" value="Plasmid pPP1"/>
</dbReference>